<dbReference type="InterPro" id="IPR006594">
    <property type="entry name" value="LisH"/>
</dbReference>
<evidence type="ECO:0000313" key="2">
    <source>
        <dbReference type="EMBL" id="OIW14993.1"/>
    </source>
</evidence>
<dbReference type="Pfam" id="PF21889">
    <property type="entry name" value="TPR1-like_2nd"/>
    <property type="match status" value="1"/>
</dbReference>
<evidence type="ECO:0000313" key="3">
    <source>
        <dbReference type="Proteomes" id="UP000188354"/>
    </source>
</evidence>
<keyword evidence="3" id="KW-1185">Reference proteome</keyword>
<dbReference type="EMBL" id="CM007363">
    <property type="protein sequence ID" value="OIW14993.1"/>
    <property type="molecule type" value="Genomic_DNA"/>
</dbReference>
<feature type="domain" description="TPR1-like CTLH-containing" evidence="1">
    <location>
        <begin position="38"/>
        <end position="158"/>
    </location>
</feature>
<dbReference type="PROSITE" id="PS50896">
    <property type="entry name" value="LISH"/>
    <property type="match status" value="1"/>
</dbReference>
<name>A0A4P1RPJ1_LUPAN</name>
<dbReference type="STRING" id="3871.A0A4P1RPJ1"/>
<dbReference type="PANTHER" id="PTHR44083:SF30">
    <property type="entry name" value="TOPLESS-LIKE PROTEIN"/>
    <property type="match status" value="1"/>
</dbReference>
<dbReference type="InterPro" id="IPR027728">
    <property type="entry name" value="Topless_fam"/>
</dbReference>
<proteinExistence type="predicted"/>
<gene>
    <name evidence="2" type="ORF">TanjilG_30712</name>
</gene>
<evidence type="ECO:0000259" key="1">
    <source>
        <dbReference type="Pfam" id="PF21889"/>
    </source>
</evidence>
<dbReference type="GO" id="GO:0006355">
    <property type="term" value="P:regulation of DNA-templated transcription"/>
    <property type="evidence" value="ECO:0007669"/>
    <property type="project" value="InterPro"/>
</dbReference>
<dbReference type="Pfam" id="PF08513">
    <property type="entry name" value="LisH"/>
    <property type="match status" value="1"/>
</dbReference>
<reference evidence="2 3" key="1">
    <citation type="journal article" date="2017" name="Plant Biotechnol. J.">
        <title>A comprehensive draft genome sequence for lupin (Lupinus angustifolius), an emerging health food: insights into plant-microbe interactions and legume evolution.</title>
        <authorList>
            <person name="Hane J.K."/>
            <person name="Ming Y."/>
            <person name="Kamphuis L.G."/>
            <person name="Nelson M.N."/>
            <person name="Garg G."/>
            <person name="Atkins C.A."/>
            <person name="Bayer P.E."/>
            <person name="Bravo A."/>
            <person name="Bringans S."/>
            <person name="Cannon S."/>
            <person name="Edwards D."/>
            <person name="Foley R."/>
            <person name="Gao L.L."/>
            <person name="Harrison M.J."/>
            <person name="Huang W."/>
            <person name="Hurgobin B."/>
            <person name="Li S."/>
            <person name="Liu C.W."/>
            <person name="McGrath A."/>
            <person name="Morahan G."/>
            <person name="Murray J."/>
            <person name="Weller J."/>
            <person name="Jian J."/>
            <person name="Singh K.B."/>
        </authorList>
    </citation>
    <scope>NUCLEOTIDE SEQUENCE [LARGE SCALE GENOMIC DNA]</scope>
    <source>
        <strain evidence="3">cv. Tanjil</strain>
        <tissue evidence="2">Whole plant</tissue>
    </source>
</reference>
<dbReference type="PANTHER" id="PTHR44083">
    <property type="entry name" value="TOPLESS-RELATED PROTEIN 1-RELATED"/>
    <property type="match status" value="1"/>
</dbReference>
<dbReference type="Proteomes" id="UP000188354">
    <property type="component" value="Chromosome LG03"/>
</dbReference>
<protein>
    <recommendedName>
        <fullName evidence="1">TPR1-like CTLH-containing domain-containing protein</fullName>
    </recommendedName>
</protein>
<sequence length="198" mass="23189">MDSSSNDLGLLLISHYLQERGFHETARTLERESRVIFNLDYFASQIREGLFDTAEEYLSAFTKASDNWMSARVIYLVKQLKLIEALYETYAQSIVEREFTQFETINPRITDEAIKLVEMRNPRSHPMLQNFHRQSMRMRVAEEVKGIIRTNPIFRGKLEYPTFQVTLQRLINMADITNGPNGRVISLFNNRYNSIGRN</sequence>
<accession>A0A4P1RPJ1</accession>
<dbReference type="AlphaFoldDB" id="A0A4P1RPJ1"/>
<dbReference type="InterPro" id="IPR054080">
    <property type="entry name" value="TPR1-like_2nd"/>
</dbReference>
<dbReference type="Gramene" id="OIW14993">
    <property type="protein sequence ID" value="OIW14993"/>
    <property type="gene ID" value="TanjilG_30712"/>
</dbReference>
<dbReference type="SMART" id="SM00667">
    <property type="entry name" value="LisH"/>
    <property type="match status" value="1"/>
</dbReference>
<organism evidence="2 3">
    <name type="scientific">Lupinus angustifolius</name>
    <name type="common">Narrow-leaved blue lupine</name>
    <dbReference type="NCBI Taxonomy" id="3871"/>
    <lineage>
        <taxon>Eukaryota</taxon>
        <taxon>Viridiplantae</taxon>
        <taxon>Streptophyta</taxon>
        <taxon>Embryophyta</taxon>
        <taxon>Tracheophyta</taxon>
        <taxon>Spermatophyta</taxon>
        <taxon>Magnoliopsida</taxon>
        <taxon>eudicotyledons</taxon>
        <taxon>Gunneridae</taxon>
        <taxon>Pentapetalae</taxon>
        <taxon>rosids</taxon>
        <taxon>fabids</taxon>
        <taxon>Fabales</taxon>
        <taxon>Fabaceae</taxon>
        <taxon>Papilionoideae</taxon>
        <taxon>50 kb inversion clade</taxon>
        <taxon>genistoids sensu lato</taxon>
        <taxon>core genistoids</taxon>
        <taxon>Genisteae</taxon>
        <taxon>Lupinus</taxon>
    </lineage>
</organism>